<dbReference type="PANTHER" id="PTHR35008:SF9">
    <property type="entry name" value="CYTOCHROME C DOMAIN-CONTAINING PROTEIN"/>
    <property type="match status" value="1"/>
</dbReference>
<keyword evidence="5" id="KW-0732">Signal</keyword>
<feature type="signal peptide" evidence="5">
    <location>
        <begin position="1"/>
        <end position="19"/>
    </location>
</feature>
<proteinExistence type="predicted"/>
<reference evidence="7" key="1">
    <citation type="submission" date="2021-06" db="EMBL/GenBank/DDBJ databases">
        <title>Bradyrhizobium sp. S2-20-1 Genome sequencing.</title>
        <authorList>
            <person name="Jin L."/>
        </authorList>
    </citation>
    <scope>NUCLEOTIDE SEQUENCE</scope>
    <source>
        <strain evidence="7">S2-20-1</strain>
    </source>
</reference>
<accession>A0A975NDY1</accession>
<evidence type="ECO:0000259" key="6">
    <source>
        <dbReference type="PROSITE" id="PS51007"/>
    </source>
</evidence>
<protein>
    <submittedName>
        <fullName evidence="7">C-type cytochrome</fullName>
    </submittedName>
</protein>
<dbReference type="GO" id="GO:0046872">
    <property type="term" value="F:metal ion binding"/>
    <property type="evidence" value="ECO:0007669"/>
    <property type="project" value="UniProtKB-KW"/>
</dbReference>
<feature type="chain" id="PRO_5037938286" evidence="5">
    <location>
        <begin position="20"/>
        <end position="335"/>
    </location>
</feature>
<evidence type="ECO:0000256" key="2">
    <source>
        <dbReference type="ARBA" id="ARBA00022723"/>
    </source>
</evidence>
<dbReference type="EMBL" id="CP076134">
    <property type="protein sequence ID" value="QWG12424.1"/>
    <property type="molecule type" value="Genomic_DNA"/>
</dbReference>
<dbReference type="Proteomes" id="UP000680839">
    <property type="component" value="Chromosome"/>
</dbReference>
<evidence type="ECO:0000256" key="4">
    <source>
        <dbReference type="PROSITE-ProRule" id="PRU00433"/>
    </source>
</evidence>
<dbReference type="Pfam" id="PF21342">
    <property type="entry name" value="SoxA-TsdA_cyt-c"/>
    <property type="match status" value="1"/>
</dbReference>
<evidence type="ECO:0000256" key="3">
    <source>
        <dbReference type="ARBA" id="ARBA00023004"/>
    </source>
</evidence>
<dbReference type="GO" id="GO:0020037">
    <property type="term" value="F:heme binding"/>
    <property type="evidence" value="ECO:0007669"/>
    <property type="project" value="InterPro"/>
</dbReference>
<evidence type="ECO:0000256" key="1">
    <source>
        <dbReference type="ARBA" id="ARBA00022617"/>
    </source>
</evidence>
<evidence type="ECO:0000313" key="8">
    <source>
        <dbReference type="Proteomes" id="UP000680839"/>
    </source>
</evidence>
<dbReference type="InterPro" id="IPR009056">
    <property type="entry name" value="Cyt_c-like_dom"/>
</dbReference>
<dbReference type="GO" id="GO:0009055">
    <property type="term" value="F:electron transfer activity"/>
    <property type="evidence" value="ECO:0007669"/>
    <property type="project" value="InterPro"/>
</dbReference>
<keyword evidence="1 4" id="KW-0349">Heme</keyword>
<evidence type="ECO:0000256" key="5">
    <source>
        <dbReference type="SAM" id="SignalP"/>
    </source>
</evidence>
<dbReference type="AlphaFoldDB" id="A0A975NDY1"/>
<dbReference type="Gene3D" id="1.10.760.10">
    <property type="entry name" value="Cytochrome c-like domain"/>
    <property type="match status" value="2"/>
</dbReference>
<gene>
    <name evidence="7" type="ORF">KMZ29_22385</name>
</gene>
<dbReference type="InterPro" id="IPR036909">
    <property type="entry name" value="Cyt_c-like_dom_sf"/>
</dbReference>
<dbReference type="InterPro" id="IPR051459">
    <property type="entry name" value="Cytochrome_c-type_DH"/>
</dbReference>
<feature type="domain" description="Cytochrome c" evidence="6">
    <location>
        <begin position="185"/>
        <end position="278"/>
    </location>
</feature>
<keyword evidence="3 4" id="KW-0408">Iron</keyword>
<dbReference type="SUPFAM" id="SSF46626">
    <property type="entry name" value="Cytochrome c"/>
    <property type="match status" value="2"/>
</dbReference>
<dbReference type="PROSITE" id="PS51007">
    <property type="entry name" value="CYTC"/>
    <property type="match status" value="1"/>
</dbReference>
<sequence>MVHRNPFVLLCSWTLRALAAVAVAISATDAGRAQTVSPPVWTVPEVGALPDDDHGHLVRRGRDLITATYAHIGPEVPDSTKRFAGNNLACSNCHLEAGTKKFGLPVFGLVELFPQYSARLGAEITIEDRVNACMSRSMNGRALPSDSPEMRAFVAYIRFLSSGVPAGKVLSGLGTGSMPELDRAADPVRGKAIYANACLACHNTDGSGIRRSLPTTDLGYMVPPLWGPDSFNDGAGMARLITAANFVHFNMPHGTGYLNPQLTVEQAWDVAAHMISQPRPAKAGLDKDYPDLLAKPVDAPYGPYADGFDRQQHIYGPFAPIRAEHAKKQSGAAPK</sequence>
<evidence type="ECO:0000313" key="7">
    <source>
        <dbReference type="EMBL" id="QWG12424.1"/>
    </source>
</evidence>
<dbReference type="PANTHER" id="PTHR35008">
    <property type="entry name" value="BLL4482 PROTEIN-RELATED"/>
    <property type="match status" value="1"/>
</dbReference>
<dbReference type="Pfam" id="PF00034">
    <property type="entry name" value="Cytochrom_C"/>
    <property type="match status" value="1"/>
</dbReference>
<keyword evidence="2 4" id="KW-0479">Metal-binding</keyword>
<organism evidence="7 8">
    <name type="scientific">Bradyrhizobium sediminis</name>
    <dbReference type="NCBI Taxonomy" id="2840469"/>
    <lineage>
        <taxon>Bacteria</taxon>
        <taxon>Pseudomonadati</taxon>
        <taxon>Pseudomonadota</taxon>
        <taxon>Alphaproteobacteria</taxon>
        <taxon>Hyphomicrobiales</taxon>
        <taxon>Nitrobacteraceae</taxon>
        <taxon>Bradyrhizobium</taxon>
    </lineage>
</organism>
<name>A0A975NDY1_9BRAD</name>
<dbReference type="RefSeq" id="WP_215621241.1">
    <property type="nucleotide sequence ID" value="NZ_CP076134.1"/>
</dbReference>